<evidence type="ECO:0000256" key="2">
    <source>
        <dbReference type="SAM" id="Phobius"/>
    </source>
</evidence>
<evidence type="ECO:0000313" key="4">
    <source>
        <dbReference type="Proteomes" id="UP001497392"/>
    </source>
</evidence>
<dbReference type="Proteomes" id="UP001497392">
    <property type="component" value="Unassembled WGS sequence"/>
</dbReference>
<keyword evidence="2" id="KW-1133">Transmembrane helix</keyword>
<organism evidence="3 4">
    <name type="scientific">Coccomyxa viridis</name>
    <dbReference type="NCBI Taxonomy" id="1274662"/>
    <lineage>
        <taxon>Eukaryota</taxon>
        <taxon>Viridiplantae</taxon>
        <taxon>Chlorophyta</taxon>
        <taxon>core chlorophytes</taxon>
        <taxon>Trebouxiophyceae</taxon>
        <taxon>Trebouxiophyceae incertae sedis</taxon>
        <taxon>Coccomyxaceae</taxon>
        <taxon>Coccomyxa</taxon>
    </lineage>
</organism>
<proteinExistence type="predicted"/>
<reference evidence="3 4" key="1">
    <citation type="submission" date="2024-06" db="EMBL/GenBank/DDBJ databases">
        <authorList>
            <person name="Kraege A."/>
            <person name="Thomma B."/>
        </authorList>
    </citation>
    <scope>NUCLEOTIDE SEQUENCE [LARGE SCALE GENOMIC DNA]</scope>
</reference>
<evidence type="ECO:0000256" key="1">
    <source>
        <dbReference type="SAM" id="MobiDB-lite"/>
    </source>
</evidence>
<comment type="caution">
    <text evidence="3">The sequence shown here is derived from an EMBL/GenBank/DDBJ whole genome shotgun (WGS) entry which is preliminary data.</text>
</comment>
<feature type="transmembrane region" description="Helical" evidence="2">
    <location>
        <begin position="29"/>
        <end position="54"/>
    </location>
</feature>
<keyword evidence="4" id="KW-1185">Reference proteome</keyword>
<sequence length="176" mass="18973">MLGNETESPYPAPPGPTGGSNGHSTSVMFVIYMLIGFTVTLACIVVLTLLYFLIRCCLRRGGRTADCDPEGSESSLALPPREIYLVVHPGGATTVAYRDDEKLELKPRDKRAQCKRFVIELEARTPSSATSADFLIAASRPSARARPLSPPSANSRGMSSYPKAFSGHQILEQAAE</sequence>
<feature type="region of interest" description="Disordered" evidence="1">
    <location>
        <begin position="141"/>
        <end position="176"/>
    </location>
</feature>
<keyword evidence="2" id="KW-0812">Transmembrane</keyword>
<name>A0ABP1G7A2_9CHLO</name>
<evidence type="ECO:0000313" key="3">
    <source>
        <dbReference type="EMBL" id="CAL5227205.1"/>
    </source>
</evidence>
<feature type="compositionally biased region" description="Low complexity" evidence="1">
    <location>
        <begin position="141"/>
        <end position="156"/>
    </location>
</feature>
<keyword evidence="2" id="KW-0472">Membrane</keyword>
<gene>
    <name evidence="3" type="primary">g10122</name>
    <name evidence="3" type="ORF">VP750_LOCUS9111</name>
</gene>
<accession>A0ABP1G7A2</accession>
<protein>
    <submittedName>
        <fullName evidence="3">G10122 protein</fullName>
    </submittedName>
</protein>
<dbReference type="EMBL" id="CAXHTA020000017">
    <property type="protein sequence ID" value="CAL5227205.1"/>
    <property type="molecule type" value="Genomic_DNA"/>
</dbReference>